<proteinExistence type="inferred from homology"/>
<evidence type="ECO:0000256" key="3">
    <source>
        <dbReference type="ARBA" id="ARBA00023125"/>
    </source>
</evidence>
<evidence type="ECO:0000313" key="7">
    <source>
        <dbReference type="Proteomes" id="UP001168380"/>
    </source>
</evidence>
<sequence>MTVFVRVAEQASFTAAADSLGLPKASVSQAVSQLESQVGARLLQRTTRRVSLTPDGQAYYERCRDLLADVDELESMFQQTPATVSGRLRVDMPTGLARNLVVPKLPDFLDNYPGIEFELSCSDRQVDLIREGFDCVLRVGNVHSSGLIARPLGRLSMANCVSPGYIERWGKPEHPAELSNHRLIDYSQTLGSQTGDFEYLDGQRHSTCQVPVALTVNSIMAYTSACLAGLGIIQAPRAGVLTYLNEGVLVEVLEDFPAEPMPLSMVYPNRRHQAQRLKVFMNWVEEVTEGYVD</sequence>
<dbReference type="InterPro" id="IPR036388">
    <property type="entry name" value="WH-like_DNA-bd_sf"/>
</dbReference>
<protein>
    <submittedName>
        <fullName evidence="6">LysR family transcriptional regulator</fullName>
    </submittedName>
</protein>
<dbReference type="PANTHER" id="PTHR30537">
    <property type="entry name" value="HTH-TYPE TRANSCRIPTIONAL REGULATOR"/>
    <property type="match status" value="1"/>
</dbReference>
<keyword evidence="3" id="KW-0238">DNA-binding</keyword>
<dbReference type="CDD" id="cd08472">
    <property type="entry name" value="PBP2_CrgA_like_3"/>
    <property type="match status" value="1"/>
</dbReference>
<comment type="caution">
    <text evidence="6">The sequence shown here is derived from an EMBL/GenBank/DDBJ whole genome shotgun (WGS) entry which is preliminary data.</text>
</comment>
<dbReference type="SUPFAM" id="SSF53850">
    <property type="entry name" value="Periplasmic binding protein-like II"/>
    <property type="match status" value="1"/>
</dbReference>
<evidence type="ECO:0000256" key="4">
    <source>
        <dbReference type="ARBA" id="ARBA00023163"/>
    </source>
</evidence>
<reference evidence="6" key="1">
    <citation type="submission" date="2023-07" db="EMBL/GenBank/DDBJ databases">
        <title>Gilvimarinus algae sp. nov., isolated from the surface of Kelp.</title>
        <authorList>
            <person name="Sun Y.Y."/>
            <person name="Gong Y."/>
            <person name="Du Z.J."/>
        </authorList>
    </citation>
    <scope>NUCLEOTIDE SEQUENCE</scope>
    <source>
        <strain evidence="6">SDUM040014</strain>
    </source>
</reference>
<name>A0ABT8TIQ0_9GAMM</name>
<keyword evidence="7" id="KW-1185">Reference proteome</keyword>
<accession>A0ABT8TIQ0</accession>
<dbReference type="RefSeq" id="WP_302715142.1">
    <property type="nucleotide sequence ID" value="NZ_JAULRT010000062.1"/>
</dbReference>
<keyword evidence="2" id="KW-0805">Transcription regulation</keyword>
<feature type="domain" description="HTH lysR-type" evidence="5">
    <location>
        <begin position="1"/>
        <end position="53"/>
    </location>
</feature>
<dbReference type="InterPro" id="IPR058163">
    <property type="entry name" value="LysR-type_TF_proteobact-type"/>
</dbReference>
<comment type="similarity">
    <text evidence="1">Belongs to the LysR transcriptional regulatory family.</text>
</comment>
<evidence type="ECO:0000256" key="1">
    <source>
        <dbReference type="ARBA" id="ARBA00009437"/>
    </source>
</evidence>
<dbReference type="Proteomes" id="UP001168380">
    <property type="component" value="Unassembled WGS sequence"/>
</dbReference>
<gene>
    <name evidence="6" type="ORF">QWI16_17470</name>
</gene>
<dbReference type="PRINTS" id="PR00039">
    <property type="entry name" value="HTHLYSR"/>
</dbReference>
<dbReference type="EMBL" id="JAULRT010000062">
    <property type="protein sequence ID" value="MDO3383975.1"/>
    <property type="molecule type" value="Genomic_DNA"/>
</dbReference>
<dbReference type="InterPro" id="IPR005119">
    <property type="entry name" value="LysR_subst-bd"/>
</dbReference>
<dbReference type="Pfam" id="PF00126">
    <property type="entry name" value="HTH_1"/>
    <property type="match status" value="1"/>
</dbReference>
<evidence type="ECO:0000256" key="2">
    <source>
        <dbReference type="ARBA" id="ARBA00023015"/>
    </source>
</evidence>
<dbReference type="InterPro" id="IPR000847">
    <property type="entry name" value="LysR_HTH_N"/>
</dbReference>
<dbReference type="PROSITE" id="PS50931">
    <property type="entry name" value="HTH_LYSR"/>
    <property type="match status" value="1"/>
</dbReference>
<dbReference type="InterPro" id="IPR036390">
    <property type="entry name" value="WH_DNA-bd_sf"/>
</dbReference>
<dbReference type="PANTHER" id="PTHR30537:SF72">
    <property type="entry name" value="LYSR FAMILY TRANSCRIPTIONAL REGULATOR"/>
    <property type="match status" value="1"/>
</dbReference>
<organism evidence="6 7">
    <name type="scientific">Gilvimarinus algae</name>
    <dbReference type="NCBI Taxonomy" id="3058037"/>
    <lineage>
        <taxon>Bacteria</taxon>
        <taxon>Pseudomonadati</taxon>
        <taxon>Pseudomonadota</taxon>
        <taxon>Gammaproteobacteria</taxon>
        <taxon>Cellvibrionales</taxon>
        <taxon>Cellvibrionaceae</taxon>
        <taxon>Gilvimarinus</taxon>
    </lineage>
</organism>
<dbReference type="Gene3D" id="1.10.10.10">
    <property type="entry name" value="Winged helix-like DNA-binding domain superfamily/Winged helix DNA-binding domain"/>
    <property type="match status" value="1"/>
</dbReference>
<evidence type="ECO:0000313" key="6">
    <source>
        <dbReference type="EMBL" id="MDO3383975.1"/>
    </source>
</evidence>
<dbReference type="SUPFAM" id="SSF46785">
    <property type="entry name" value="Winged helix' DNA-binding domain"/>
    <property type="match status" value="1"/>
</dbReference>
<dbReference type="Gene3D" id="3.40.190.290">
    <property type="match status" value="1"/>
</dbReference>
<evidence type="ECO:0000259" key="5">
    <source>
        <dbReference type="PROSITE" id="PS50931"/>
    </source>
</evidence>
<keyword evidence="4" id="KW-0804">Transcription</keyword>
<dbReference type="Pfam" id="PF03466">
    <property type="entry name" value="LysR_substrate"/>
    <property type="match status" value="1"/>
</dbReference>